<keyword evidence="2" id="KW-0720">Serine protease</keyword>
<feature type="domain" description="Peptidase S9 prolyl oligopeptidase catalytic" evidence="4">
    <location>
        <begin position="438"/>
        <end position="648"/>
    </location>
</feature>
<keyword evidence="1" id="KW-0378">Hydrolase</keyword>
<protein>
    <submittedName>
        <fullName evidence="5">S9 family peptidase</fullName>
    </submittedName>
</protein>
<gene>
    <name evidence="5" type="ORF">ACFQPS_20395</name>
</gene>
<proteinExistence type="predicted"/>
<dbReference type="Pfam" id="PF00326">
    <property type="entry name" value="Peptidase_S9"/>
    <property type="match status" value="1"/>
</dbReference>
<dbReference type="PANTHER" id="PTHR42776">
    <property type="entry name" value="SERINE PEPTIDASE S9 FAMILY MEMBER"/>
    <property type="match status" value="1"/>
</dbReference>
<evidence type="ECO:0000313" key="5">
    <source>
        <dbReference type="EMBL" id="MFC7335535.1"/>
    </source>
</evidence>
<dbReference type="Proteomes" id="UP001596456">
    <property type="component" value="Unassembled WGS sequence"/>
</dbReference>
<dbReference type="InterPro" id="IPR011659">
    <property type="entry name" value="WD40"/>
</dbReference>
<dbReference type="RefSeq" id="WP_377361236.1">
    <property type="nucleotide sequence ID" value="NZ_JBHTCM010000040.1"/>
</dbReference>
<dbReference type="Pfam" id="PF07676">
    <property type="entry name" value="PD40"/>
    <property type="match status" value="1"/>
</dbReference>
<keyword evidence="6" id="KW-1185">Reference proteome</keyword>
<name>A0ABW2L2U3_9PROT</name>
<evidence type="ECO:0000256" key="2">
    <source>
        <dbReference type="ARBA" id="ARBA00022825"/>
    </source>
</evidence>
<dbReference type="InterPro" id="IPR029058">
    <property type="entry name" value="AB_hydrolase_fold"/>
</dbReference>
<dbReference type="Gene3D" id="2.120.10.30">
    <property type="entry name" value="TolB, C-terminal domain"/>
    <property type="match status" value="1"/>
</dbReference>
<sequence length="682" mass="73606">MTSFRTGLRAAAVALLPLATLVPTAAALAQQARPAQELIPRKDLFGNPSRTAATVSPDGKSIAFLAPKDGVMNVWVAPLATPDKAKPLTQETMRPIRSYFWAPDSSQILYIQDKGGDENFLLYGVDLAKGETRTLTPFEKTRVQIIAISETVKDAILVGVNNRDPRWHDVHRLNLKTGELTLVRQNDGYAGFAADDTLTLRLATKATADGGYEVETIGPDGTTAPFLTIPHEDGLTSGALGFTTDGKTLYLRDSRGRDTSALFAMDMASGRTTLVAENAKADIGGLMANPRTGVVEAYSAYYETNEWFPVGDALKADIAFLNEKAGGEWSVTSRDDADRIWTVAVDRVTEAPAFYLYDRKKKALTRLFTTRPELEGRTLATMHPVQIPSRDGLTLVSYLTLPPGSDKDGDGKPEAPVPLVLSVHGGPWARDGYGYNGTHQWLANRGYAVLSVNFRGSTGFGKGFVNAGNLEWGRKMHDDLIDGVDWAVKQGVTSADKVAIMGGSYGGYATLWGMTATPDRFACGVSIVGPSNLITLLESIPPYWASVRENFARRMGDDRTEEGRALLTERSPLSHVQNIRKPLLIGQGANDPRVIQRESDQIVASMKEKGIPVTYVLYPDEGHGFARPQNRISFNAVTEAFLSQCLGGAQEPVGTDFDGASLTVPEGAQGVPGVAEALAAKK</sequence>
<evidence type="ECO:0000259" key="4">
    <source>
        <dbReference type="Pfam" id="PF00326"/>
    </source>
</evidence>
<accession>A0ABW2L2U3</accession>
<evidence type="ECO:0000256" key="3">
    <source>
        <dbReference type="SAM" id="SignalP"/>
    </source>
</evidence>
<dbReference type="EMBL" id="JBHTCM010000040">
    <property type="protein sequence ID" value="MFC7335535.1"/>
    <property type="molecule type" value="Genomic_DNA"/>
</dbReference>
<organism evidence="5 6">
    <name type="scientific">Rhodocista pekingensis</name>
    <dbReference type="NCBI Taxonomy" id="201185"/>
    <lineage>
        <taxon>Bacteria</taxon>
        <taxon>Pseudomonadati</taxon>
        <taxon>Pseudomonadota</taxon>
        <taxon>Alphaproteobacteria</taxon>
        <taxon>Rhodospirillales</taxon>
        <taxon>Azospirillaceae</taxon>
        <taxon>Rhodocista</taxon>
    </lineage>
</organism>
<dbReference type="SUPFAM" id="SSF82171">
    <property type="entry name" value="DPP6 N-terminal domain-like"/>
    <property type="match status" value="1"/>
</dbReference>
<keyword evidence="2" id="KW-0645">Protease</keyword>
<dbReference type="SUPFAM" id="SSF53474">
    <property type="entry name" value="alpha/beta-Hydrolases"/>
    <property type="match status" value="1"/>
</dbReference>
<dbReference type="Gene3D" id="3.40.50.1820">
    <property type="entry name" value="alpha/beta hydrolase"/>
    <property type="match status" value="1"/>
</dbReference>
<dbReference type="InterPro" id="IPR001375">
    <property type="entry name" value="Peptidase_S9_cat"/>
</dbReference>
<dbReference type="InterPro" id="IPR011042">
    <property type="entry name" value="6-blade_b-propeller_TolB-like"/>
</dbReference>
<dbReference type="PANTHER" id="PTHR42776:SF27">
    <property type="entry name" value="DIPEPTIDYL PEPTIDASE FAMILY MEMBER 6"/>
    <property type="match status" value="1"/>
</dbReference>
<reference evidence="6" key="1">
    <citation type="journal article" date="2019" name="Int. J. Syst. Evol. Microbiol.">
        <title>The Global Catalogue of Microorganisms (GCM) 10K type strain sequencing project: providing services to taxonomists for standard genome sequencing and annotation.</title>
        <authorList>
            <consortium name="The Broad Institute Genomics Platform"/>
            <consortium name="The Broad Institute Genome Sequencing Center for Infectious Disease"/>
            <person name="Wu L."/>
            <person name="Ma J."/>
        </authorList>
    </citation>
    <scope>NUCLEOTIDE SEQUENCE [LARGE SCALE GENOMIC DNA]</scope>
    <source>
        <strain evidence="6">CGMCC 1.16275</strain>
    </source>
</reference>
<keyword evidence="3" id="KW-0732">Signal</keyword>
<feature type="signal peptide" evidence="3">
    <location>
        <begin position="1"/>
        <end position="25"/>
    </location>
</feature>
<comment type="caution">
    <text evidence="5">The sequence shown here is derived from an EMBL/GenBank/DDBJ whole genome shotgun (WGS) entry which is preliminary data.</text>
</comment>
<evidence type="ECO:0000256" key="1">
    <source>
        <dbReference type="ARBA" id="ARBA00022801"/>
    </source>
</evidence>
<evidence type="ECO:0000313" key="6">
    <source>
        <dbReference type="Proteomes" id="UP001596456"/>
    </source>
</evidence>
<feature type="chain" id="PRO_5047304717" evidence="3">
    <location>
        <begin position="26"/>
        <end position="682"/>
    </location>
</feature>